<dbReference type="PANTHER" id="PTHR10924">
    <property type="entry name" value="MAJOR FACILITATOR SUPERFAMILY PROTEIN-RELATED"/>
    <property type="match status" value="1"/>
</dbReference>
<dbReference type="EMBL" id="CATNWA010005612">
    <property type="protein sequence ID" value="CAI9550368.1"/>
    <property type="molecule type" value="Genomic_DNA"/>
</dbReference>
<evidence type="ECO:0000256" key="4">
    <source>
        <dbReference type="ARBA" id="ARBA00023136"/>
    </source>
</evidence>
<dbReference type="SUPFAM" id="SSF103473">
    <property type="entry name" value="MFS general substrate transporter"/>
    <property type="match status" value="2"/>
</dbReference>
<dbReference type="Gene3D" id="1.20.1250.20">
    <property type="entry name" value="MFS general substrate transporter like domains"/>
    <property type="match status" value="1"/>
</dbReference>
<evidence type="ECO:0000256" key="1">
    <source>
        <dbReference type="ARBA" id="ARBA00004141"/>
    </source>
</evidence>
<keyword evidence="2 5" id="KW-0812">Transmembrane</keyword>
<evidence type="ECO:0000313" key="7">
    <source>
        <dbReference type="Proteomes" id="UP001162483"/>
    </source>
</evidence>
<dbReference type="PANTHER" id="PTHR10924:SF6">
    <property type="entry name" value="SOLUTE CARRIER FAMILY 49 MEMBER A3"/>
    <property type="match status" value="1"/>
</dbReference>
<feature type="transmembrane region" description="Helical" evidence="5">
    <location>
        <begin position="113"/>
        <end position="136"/>
    </location>
</feature>
<accession>A0ABN9BS75</accession>
<evidence type="ECO:0008006" key="8">
    <source>
        <dbReference type="Google" id="ProtNLM"/>
    </source>
</evidence>
<feature type="transmembrane region" description="Helical" evidence="5">
    <location>
        <begin position="213"/>
        <end position="233"/>
    </location>
</feature>
<evidence type="ECO:0000313" key="6">
    <source>
        <dbReference type="EMBL" id="CAI9550368.1"/>
    </source>
</evidence>
<feature type="transmembrane region" description="Helical" evidence="5">
    <location>
        <begin position="174"/>
        <end position="193"/>
    </location>
</feature>
<proteinExistence type="predicted"/>
<protein>
    <recommendedName>
        <fullName evidence="8">Major facilitator superfamily (MFS) profile domain-containing protein</fullName>
    </recommendedName>
</protein>
<dbReference type="InterPro" id="IPR036259">
    <property type="entry name" value="MFS_trans_sf"/>
</dbReference>
<feature type="transmembrane region" description="Helical" evidence="5">
    <location>
        <begin position="254"/>
        <end position="276"/>
    </location>
</feature>
<comment type="subcellular location">
    <subcellularLocation>
        <location evidence="1">Membrane</location>
        <topology evidence="1">Multi-pass membrane protein</topology>
    </subcellularLocation>
</comment>
<sequence>MAASSEEPGQSENNWGIQNGDLDPEAERCQVLRKLIQYKVYKRRWYFLAVVCLLNASNAMIWITFAPVADLTASYFKCSLDTVNYLSLVYLIVSIPIGFFFASWLLDTLGLKYAYISGLCGALFILAGAIGALILGLYVDRAKKFTEVVKICFALTALLLTAFAVVSNLRNQPVLLAIISSFLGFFCFAQYPITMELAVECSYPVGEGSSTGLAFISGQVQGLIFMVLFQMLAKPYAAPLLSSCGVNQIEIYDWSISTLVMAGLCSIGACIMIIFFHTDYKRLAAEADCEERAISINDGNEPHT</sequence>
<comment type="caution">
    <text evidence="6">The sequence shown here is derived from an EMBL/GenBank/DDBJ whole genome shotgun (WGS) entry which is preliminary data.</text>
</comment>
<organism evidence="6 7">
    <name type="scientific">Staurois parvus</name>
    <dbReference type="NCBI Taxonomy" id="386267"/>
    <lineage>
        <taxon>Eukaryota</taxon>
        <taxon>Metazoa</taxon>
        <taxon>Chordata</taxon>
        <taxon>Craniata</taxon>
        <taxon>Vertebrata</taxon>
        <taxon>Euteleostomi</taxon>
        <taxon>Amphibia</taxon>
        <taxon>Batrachia</taxon>
        <taxon>Anura</taxon>
        <taxon>Neobatrachia</taxon>
        <taxon>Ranoidea</taxon>
        <taxon>Ranidae</taxon>
        <taxon>Staurois</taxon>
    </lineage>
</organism>
<gene>
    <name evidence="6" type="ORF">SPARVUS_LOCUS3501251</name>
</gene>
<keyword evidence="7" id="KW-1185">Reference proteome</keyword>
<dbReference type="Proteomes" id="UP001162483">
    <property type="component" value="Unassembled WGS sequence"/>
</dbReference>
<name>A0ABN9BS75_9NEOB</name>
<keyword evidence="4 5" id="KW-0472">Membrane</keyword>
<evidence type="ECO:0000256" key="3">
    <source>
        <dbReference type="ARBA" id="ARBA00022989"/>
    </source>
</evidence>
<feature type="transmembrane region" description="Helical" evidence="5">
    <location>
        <begin position="85"/>
        <end position="106"/>
    </location>
</feature>
<dbReference type="InterPro" id="IPR049680">
    <property type="entry name" value="FLVCR1-2_SLC49-like"/>
</dbReference>
<evidence type="ECO:0000256" key="2">
    <source>
        <dbReference type="ARBA" id="ARBA00022692"/>
    </source>
</evidence>
<evidence type="ECO:0000256" key="5">
    <source>
        <dbReference type="SAM" id="Phobius"/>
    </source>
</evidence>
<reference evidence="6" key="1">
    <citation type="submission" date="2023-05" db="EMBL/GenBank/DDBJ databases">
        <authorList>
            <person name="Stuckert A."/>
        </authorList>
    </citation>
    <scope>NUCLEOTIDE SEQUENCE</scope>
</reference>
<keyword evidence="3 5" id="KW-1133">Transmembrane helix</keyword>
<feature type="transmembrane region" description="Helical" evidence="5">
    <location>
        <begin position="148"/>
        <end position="167"/>
    </location>
</feature>
<feature type="transmembrane region" description="Helical" evidence="5">
    <location>
        <begin position="45"/>
        <end position="65"/>
    </location>
</feature>